<dbReference type="RefSeq" id="WP_139281453.1">
    <property type="nucleotide sequence ID" value="NZ_FQZF01000057.1"/>
</dbReference>
<dbReference type="AlphaFoldDB" id="A0A1M6SME0"/>
<keyword evidence="2" id="KW-1185">Reference proteome</keyword>
<sequence length="88" mass="9444">MMGLPEAELDRVRDLARSVAAHRRAGGELDSLPVPQQIAVQGMGEAERQVFLEELARADAAHGRAGFHAALGQWHAGRPDEPDPEGVP</sequence>
<gene>
    <name evidence="1" type="ORF">SAMN02745194_04954</name>
</gene>
<evidence type="ECO:0000313" key="2">
    <source>
        <dbReference type="Proteomes" id="UP000184387"/>
    </source>
</evidence>
<dbReference type="STRING" id="198092.SAMN02745194_04954"/>
<organism evidence="1 2">
    <name type="scientific">Muricoccus roseus</name>
    <dbReference type="NCBI Taxonomy" id="198092"/>
    <lineage>
        <taxon>Bacteria</taxon>
        <taxon>Pseudomonadati</taxon>
        <taxon>Pseudomonadota</taxon>
        <taxon>Alphaproteobacteria</taxon>
        <taxon>Acetobacterales</taxon>
        <taxon>Roseomonadaceae</taxon>
        <taxon>Muricoccus</taxon>
    </lineage>
</organism>
<protein>
    <submittedName>
        <fullName evidence="1">Uncharacterized protein</fullName>
    </submittedName>
</protein>
<dbReference type="EMBL" id="FQZF01000057">
    <property type="protein sequence ID" value="SHK45810.1"/>
    <property type="molecule type" value="Genomic_DNA"/>
</dbReference>
<proteinExistence type="predicted"/>
<evidence type="ECO:0000313" key="1">
    <source>
        <dbReference type="EMBL" id="SHK45810.1"/>
    </source>
</evidence>
<reference evidence="1 2" key="1">
    <citation type="submission" date="2016-11" db="EMBL/GenBank/DDBJ databases">
        <authorList>
            <person name="Jaros S."/>
            <person name="Januszkiewicz K."/>
            <person name="Wedrychowicz H."/>
        </authorList>
    </citation>
    <scope>NUCLEOTIDE SEQUENCE [LARGE SCALE GENOMIC DNA]</scope>
    <source>
        <strain evidence="1 2">DSM 14916</strain>
    </source>
</reference>
<dbReference type="Proteomes" id="UP000184387">
    <property type="component" value="Unassembled WGS sequence"/>
</dbReference>
<accession>A0A1M6SME0</accession>
<name>A0A1M6SME0_9PROT</name>